<dbReference type="OrthoDB" id="8883818at2759"/>
<dbReference type="InterPro" id="IPR011047">
    <property type="entry name" value="Quinoprotein_ADH-like_sf"/>
</dbReference>
<name>A0A261Y7S3_9FUNG</name>
<dbReference type="GO" id="GO:0032040">
    <property type="term" value="C:small-subunit processome"/>
    <property type="evidence" value="ECO:0007669"/>
    <property type="project" value="TreeGrafter"/>
</dbReference>
<dbReference type="SUPFAM" id="SSF50998">
    <property type="entry name" value="Quinoprotein alcohol dehydrogenase-like"/>
    <property type="match status" value="1"/>
</dbReference>
<dbReference type="PANTHER" id="PTHR44163">
    <property type="entry name" value="U3 SMALL NUCLEOLAR RNA-ASSOCIATED PROTEIN 4 HOMOLOG"/>
    <property type="match status" value="1"/>
</dbReference>
<gene>
    <name evidence="3" type="ORF">BZG36_00273</name>
</gene>
<dbReference type="Pfam" id="PF00400">
    <property type="entry name" value="WD40"/>
    <property type="match status" value="3"/>
</dbReference>
<dbReference type="InterPro" id="IPR036322">
    <property type="entry name" value="WD40_repeat_dom_sf"/>
</dbReference>
<feature type="region of interest" description="Disordered" evidence="2">
    <location>
        <begin position="724"/>
        <end position="755"/>
    </location>
</feature>
<dbReference type="PANTHER" id="PTHR44163:SF1">
    <property type="entry name" value="U3 SMALL NUCLEOLAR RNA-ASSOCIATED PROTEIN 4 HOMOLOG"/>
    <property type="match status" value="1"/>
</dbReference>
<protein>
    <submittedName>
        <fullName evidence="3">Uncharacterized protein</fullName>
    </submittedName>
</protein>
<dbReference type="Gene3D" id="2.130.10.10">
    <property type="entry name" value="YVTN repeat-like/Quinoprotein amine dehydrogenase"/>
    <property type="match status" value="3"/>
</dbReference>
<organism evidence="3 4">
    <name type="scientific">Bifiguratus adelaidae</name>
    <dbReference type="NCBI Taxonomy" id="1938954"/>
    <lineage>
        <taxon>Eukaryota</taxon>
        <taxon>Fungi</taxon>
        <taxon>Fungi incertae sedis</taxon>
        <taxon>Mucoromycota</taxon>
        <taxon>Mucoromycotina</taxon>
        <taxon>Endogonomycetes</taxon>
        <taxon>Endogonales</taxon>
        <taxon>Endogonales incertae sedis</taxon>
        <taxon>Bifiguratus</taxon>
    </lineage>
</organism>
<proteinExistence type="predicted"/>
<dbReference type="InterPro" id="IPR001680">
    <property type="entry name" value="WD40_rpt"/>
</dbReference>
<dbReference type="EMBL" id="MVBO01000002">
    <property type="protein sequence ID" value="OZJ06653.1"/>
    <property type="molecule type" value="Genomic_DNA"/>
</dbReference>
<dbReference type="AlphaFoldDB" id="A0A261Y7S3"/>
<dbReference type="InterPro" id="IPR046351">
    <property type="entry name" value="UTP4"/>
</dbReference>
<dbReference type="GO" id="GO:0000462">
    <property type="term" value="P:maturation of SSU-rRNA from tricistronic rRNA transcript (SSU-rRNA, 5.8S rRNA, LSU-rRNA)"/>
    <property type="evidence" value="ECO:0007669"/>
    <property type="project" value="InterPro"/>
</dbReference>
<dbReference type="SUPFAM" id="SSF50978">
    <property type="entry name" value="WD40 repeat-like"/>
    <property type="match status" value="1"/>
</dbReference>
<dbReference type="SMART" id="SM00320">
    <property type="entry name" value="WD40"/>
    <property type="match status" value="9"/>
</dbReference>
<evidence type="ECO:0000256" key="2">
    <source>
        <dbReference type="SAM" id="MobiDB-lite"/>
    </source>
</evidence>
<sequence>MEVHRCRFVDYQPAAINALAFTPRSSKPTLLACGRSNGDVEIWNPKNEWVLEKVIPGGENVSVEALVFTHQTSLSNEDEFETVEEKETERKRLRSQPPRLFSAGLNANIIEWNLDTLNVLRYADSHGGAIWCMAANHANTVLAIGCDDGCVRLFDIADNELTFIKSFDKQNGRILSLSWSHDDKMIVTGASDSSVRRWSVSEGRSLGRMTVDRVRREDTLVWAVTMLKDGTIVSGDSLGHVKFWDGRVGTMLQTFHAHDADVMCLTASAKGDIVFTSGVDRKIVQFRSVDAQRQGEKQQKGKKSKWLISGNRKYHSHDVRAMALEEMRPVDTLVTGGVDVSIVVCSAQEFPNGNQRRLPCLPQKPVISLSRTRRLLMCRNPNSVKVWRLGKAAQPGQSCLELDIGQQLELLEPQQAILEMHVQTERNLTASAISEDGQWITVADVEEIKLFRVEQDGDHPGQLNIAKQRGFFPSLLEHSGSSEGFGATALTFTPDSNRLIIATSTALLYVVDLSEWRNGNYAVLRRFGHHCGLGFALSEDEQMDVDDQDTRRDTRISTITSLAVSADGKCLASGDLLNRIHIFDIQTLHYQTSLPTFDAPFTSITFSPQQPGILFVGLANQAFYIYDINLNRLTPWSRQNSQRFPAKFLQLKDKIQGFAFNPARPNTVVVWGVNYMCLVDLEKDPGDHGAILNINKRKRIERIKENAKITAIEKRKKRYEQLGITTPMPEPPKFPSQASSPPLDEQGPDESTDGSANSFNFQILHKFQPMMFLDFLSEDSMVVVERPMFSILEKLPPSYYKAKYGT</sequence>
<keyword evidence="4" id="KW-1185">Reference proteome</keyword>
<dbReference type="Proteomes" id="UP000242875">
    <property type="component" value="Unassembled WGS sequence"/>
</dbReference>
<accession>A0A261Y7S3</accession>
<feature type="repeat" description="WD" evidence="1">
    <location>
        <begin position="167"/>
        <end position="208"/>
    </location>
</feature>
<reference evidence="3 4" key="1">
    <citation type="journal article" date="2017" name="Mycologia">
        <title>Bifiguratus adelaidae, gen. et sp. nov., a new member of Mucoromycotina in endophytic and soil-dwelling habitats.</title>
        <authorList>
            <person name="Torres-Cruz T.J."/>
            <person name="Billingsley Tobias T.L."/>
            <person name="Almatruk M."/>
            <person name="Hesse C."/>
            <person name="Kuske C.R."/>
            <person name="Desiro A."/>
            <person name="Benucci G.M."/>
            <person name="Bonito G."/>
            <person name="Stajich J.E."/>
            <person name="Dunlap C."/>
            <person name="Arnold A.E."/>
            <person name="Porras-Alfaro A."/>
        </authorList>
    </citation>
    <scope>NUCLEOTIDE SEQUENCE [LARGE SCALE GENOMIC DNA]</scope>
    <source>
        <strain evidence="3 4">AZ0501</strain>
    </source>
</reference>
<dbReference type="PROSITE" id="PS50294">
    <property type="entry name" value="WD_REPEATS_REGION"/>
    <property type="match status" value="1"/>
</dbReference>
<dbReference type="GO" id="GO:0034455">
    <property type="term" value="C:t-UTP complex"/>
    <property type="evidence" value="ECO:0007669"/>
    <property type="project" value="TreeGrafter"/>
</dbReference>
<dbReference type="GO" id="GO:0030686">
    <property type="term" value="C:90S preribosome"/>
    <property type="evidence" value="ECO:0007669"/>
    <property type="project" value="InterPro"/>
</dbReference>
<dbReference type="InterPro" id="IPR015943">
    <property type="entry name" value="WD40/YVTN_repeat-like_dom_sf"/>
</dbReference>
<comment type="caution">
    <text evidence="3">The sequence shown here is derived from an EMBL/GenBank/DDBJ whole genome shotgun (WGS) entry which is preliminary data.</text>
</comment>
<evidence type="ECO:0000313" key="3">
    <source>
        <dbReference type="EMBL" id="OZJ06653.1"/>
    </source>
</evidence>
<dbReference type="GO" id="GO:0003723">
    <property type="term" value="F:RNA binding"/>
    <property type="evidence" value="ECO:0007669"/>
    <property type="project" value="TreeGrafter"/>
</dbReference>
<dbReference type="PROSITE" id="PS50082">
    <property type="entry name" value="WD_REPEATS_2"/>
    <property type="match status" value="1"/>
</dbReference>
<evidence type="ECO:0000313" key="4">
    <source>
        <dbReference type="Proteomes" id="UP000242875"/>
    </source>
</evidence>
<keyword evidence="1" id="KW-0853">WD repeat</keyword>
<evidence type="ECO:0000256" key="1">
    <source>
        <dbReference type="PROSITE-ProRule" id="PRU00221"/>
    </source>
</evidence>